<keyword evidence="5 6" id="KW-0472">Membrane</keyword>
<keyword evidence="3 6" id="KW-0812">Transmembrane</keyword>
<proteinExistence type="predicted"/>
<evidence type="ECO:0000256" key="2">
    <source>
        <dbReference type="ARBA" id="ARBA00022475"/>
    </source>
</evidence>
<dbReference type="PANTHER" id="PTHR35007:SF3">
    <property type="entry name" value="POSSIBLE CONSERVED ALANINE RICH MEMBRANE PROTEIN"/>
    <property type="match status" value="1"/>
</dbReference>
<comment type="subcellular location">
    <subcellularLocation>
        <location evidence="1">Cell membrane</location>
        <topology evidence="1">Multi-pass membrane protein</topology>
    </subcellularLocation>
</comment>
<evidence type="ECO:0000256" key="3">
    <source>
        <dbReference type="ARBA" id="ARBA00022692"/>
    </source>
</evidence>
<reference evidence="9" key="1">
    <citation type="journal article" date="2019" name="Int. J. Syst. Evol. Microbiol.">
        <title>The Global Catalogue of Microorganisms (GCM) 10K type strain sequencing project: providing services to taxonomists for standard genome sequencing and annotation.</title>
        <authorList>
            <consortium name="The Broad Institute Genomics Platform"/>
            <consortium name="The Broad Institute Genome Sequencing Center for Infectious Disease"/>
            <person name="Wu L."/>
            <person name="Ma J."/>
        </authorList>
    </citation>
    <scope>NUCLEOTIDE SEQUENCE [LARGE SCALE GENOMIC DNA]</scope>
    <source>
        <strain evidence="9">JCM 4376</strain>
    </source>
</reference>
<accession>A0ABQ2W7C1</accession>
<keyword evidence="2" id="KW-1003">Cell membrane</keyword>
<dbReference type="PANTHER" id="PTHR35007">
    <property type="entry name" value="INTEGRAL MEMBRANE PROTEIN-RELATED"/>
    <property type="match status" value="1"/>
</dbReference>
<protein>
    <submittedName>
        <fullName evidence="8">Membrane protein</fullName>
    </submittedName>
</protein>
<evidence type="ECO:0000313" key="9">
    <source>
        <dbReference type="Proteomes" id="UP000660675"/>
    </source>
</evidence>
<feature type="transmembrane region" description="Helical" evidence="6">
    <location>
        <begin position="246"/>
        <end position="271"/>
    </location>
</feature>
<evidence type="ECO:0000256" key="6">
    <source>
        <dbReference type="SAM" id="Phobius"/>
    </source>
</evidence>
<gene>
    <name evidence="8" type="ORF">GCM10015535_49390</name>
</gene>
<feature type="transmembrane region" description="Helical" evidence="6">
    <location>
        <begin position="12"/>
        <end position="32"/>
    </location>
</feature>
<dbReference type="Proteomes" id="UP000660675">
    <property type="component" value="Unassembled WGS sequence"/>
</dbReference>
<feature type="domain" description="Type II secretion system protein GspF" evidence="7">
    <location>
        <begin position="137"/>
        <end position="259"/>
    </location>
</feature>
<keyword evidence="9" id="KW-1185">Reference proteome</keyword>
<dbReference type="EMBL" id="BMTF01000018">
    <property type="protein sequence ID" value="GGV91335.1"/>
    <property type="molecule type" value="Genomic_DNA"/>
</dbReference>
<dbReference type="Pfam" id="PF00482">
    <property type="entry name" value="T2SSF"/>
    <property type="match status" value="1"/>
</dbReference>
<evidence type="ECO:0000256" key="5">
    <source>
        <dbReference type="ARBA" id="ARBA00023136"/>
    </source>
</evidence>
<dbReference type="RefSeq" id="WP_373302485.1">
    <property type="nucleotide sequence ID" value="NZ_BMTF01000018.1"/>
</dbReference>
<keyword evidence="4 6" id="KW-1133">Transmembrane helix</keyword>
<name>A0ABQ2W7C1_9ACTN</name>
<comment type="caution">
    <text evidence="8">The sequence shown here is derived from an EMBL/GenBank/DDBJ whole genome shotgun (WGS) entry which is preliminary data.</text>
</comment>
<sequence length="274" mass="27697">MSGGIGEAVHRAAVVCAVLSVVAGTAFALAALRRRRTVRRRGVVLMAIGVQRRRRGRRYGCGQGRGHPASGVRAKEWVAPVGAVAAGWALVGGLPGCVAGLAGAYGAWRWQRARSRPEPGPRKAELAEVARQLPLAADLLAACISAGAGPREAAEAVGESLGGPVGVRLARTAAEIRLGGEPTAAWGRFAEIPGAGALARCLDRAGATGAPAAEPVARLAEAMRAERASAAVARAQRAGVAVTAPVGLCFLPAFLMVGVAPVVIGLATGLLRIG</sequence>
<evidence type="ECO:0000313" key="8">
    <source>
        <dbReference type="EMBL" id="GGV91335.1"/>
    </source>
</evidence>
<dbReference type="InterPro" id="IPR018076">
    <property type="entry name" value="T2SS_GspF_dom"/>
</dbReference>
<evidence type="ECO:0000259" key="7">
    <source>
        <dbReference type="Pfam" id="PF00482"/>
    </source>
</evidence>
<evidence type="ECO:0000256" key="4">
    <source>
        <dbReference type="ARBA" id="ARBA00022989"/>
    </source>
</evidence>
<organism evidence="8 9">
    <name type="scientific">Streptomyces gelaticus</name>
    <dbReference type="NCBI Taxonomy" id="285446"/>
    <lineage>
        <taxon>Bacteria</taxon>
        <taxon>Bacillati</taxon>
        <taxon>Actinomycetota</taxon>
        <taxon>Actinomycetes</taxon>
        <taxon>Kitasatosporales</taxon>
        <taxon>Streptomycetaceae</taxon>
        <taxon>Streptomyces</taxon>
    </lineage>
</organism>
<evidence type="ECO:0000256" key="1">
    <source>
        <dbReference type="ARBA" id="ARBA00004651"/>
    </source>
</evidence>